<dbReference type="PANTHER" id="PTHR42759">
    <property type="entry name" value="MOXR FAMILY PROTEIN"/>
    <property type="match status" value="1"/>
</dbReference>
<evidence type="ECO:0000313" key="3">
    <source>
        <dbReference type="Proteomes" id="UP001154312"/>
    </source>
</evidence>
<comment type="caution">
    <text evidence="2">The sequence shown here is derived from an EMBL/GenBank/DDBJ whole genome shotgun (WGS) entry which is preliminary data.</text>
</comment>
<dbReference type="InterPro" id="IPR003593">
    <property type="entry name" value="AAA+_ATPase"/>
</dbReference>
<keyword evidence="3" id="KW-1185">Reference proteome</keyword>
<protein>
    <submittedName>
        <fullName evidence="2">MoxR family ATPase</fullName>
    </submittedName>
</protein>
<name>A0A9X4H6F9_9FIRM</name>
<dbReference type="SMART" id="SM00382">
    <property type="entry name" value="AAA"/>
    <property type="match status" value="1"/>
</dbReference>
<dbReference type="InterPro" id="IPR003959">
    <property type="entry name" value="ATPase_AAA_core"/>
</dbReference>
<evidence type="ECO:0000313" key="2">
    <source>
        <dbReference type="EMBL" id="MDF9406889.1"/>
    </source>
</evidence>
<dbReference type="Pfam" id="PF00004">
    <property type="entry name" value="AAA"/>
    <property type="match status" value="1"/>
</dbReference>
<dbReference type="SUPFAM" id="SSF52540">
    <property type="entry name" value="P-loop containing nucleoside triphosphate hydrolases"/>
    <property type="match status" value="1"/>
</dbReference>
<dbReference type="InterPro" id="IPR050764">
    <property type="entry name" value="CbbQ/NirQ/NorQ/GpvN"/>
</dbReference>
<proteinExistence type="predicted"/>
<feature type="domain" description="AAA+ ATPase" evidence="1">
    <location>
        <begin position="30"/>
        <end position="188"/>
    </location>
</feature>
<organism evidence="2 3">
    <name type="scientific">Pelotomaculum isophthalicicum JI</name>
    <dbReference type="NCBI Taxonomy" id="947010"/>
    <lineage>
        <taxon>Bacteria</taxon>
        <taxon>Bacillati</taxon>
        <taxon>Bacillota</taxon>
        <taxon>Clostridia</taxon>
        <taxon>Eubacteriales</taxon>
        <taxon>Desulfotomaculaceae</taxon>
        <taxon>Pelotomaculum</taxon>
    </lineage>
</organism>
<accession>A0A9X4H6F9</accession>
<dbReference type="AlphaFoldDB" id="A0A9X4H6F9"/>
<sequence>MQAKAQDFRGTANYIASEDLMNSVNVSRALGRPLLIKGEPGTGKTMLARSISEGLGQRLIIWNIKSTTKAQDGLYIYDTVQRLYDSQFGDHDVSDISQYIRLGKLGEAFASDEQVVLLIDEIDKADLEFPNDLLWELDVMSFFIPETGATITAKHRPIVIITSNAEKELPDAFLRRCIFHYISFPEPEMMKEIVKVHHPNLEDRLVGEAMEAFYWIRSLSGLQKKPSTSELIDWVQALAVGGISLEKIRKEIPLLGVLIKKNQDFDIILKRLSAQGSSKTKPSIQTIWRG</sequence>
<dbReference type="PANTHER" id="PTHR42759:SF1">
    <property type="entry name" value="MAGNESIUM-CHELATASE SUBUNIT CHLD"/>
    <property type="match status" value="1"/>
</dbReference>
<dbReference type="Proteomes" id="UP001154312">
    <property type="component" value="Unassembled WGS sequence"/>
</dbReference>
<gene>
    <name evidence="2" type="ORF">L7E55_00695</name>
</gene>
<dbReference type="CDD" id="cd00009">
    <property type="entry name" value="AAA"/>
    <property type="match status" value="1"/>
</dbReference>
<dbReference type="GO" id="GO:0016887">
    <property type="term" value="F:ATP hydrolysis activity"/>
    <property type="evidence" value="ECO:0007669"/>
    <property type="project" value="InterPro"/>
</dbReference>
<dbReference type="InterPro" id="IPR027417">
    <property type="entry name" value="P-loop_NTPase"/>
</dbReference>
<dbReference type="GO" id="GO:0005524">
    <property type="term" value="F:ATP binding"/>
    <property type="evidence" value="ECO:0007669"/>
    <property type="project" value="InterPro"/>
</dbReference>
<evidence type="ECO:0000259" key="1">
    <source>
        <dbReference type="SMART" id="SM00382"/>
    </source>
</evidence>
<dbReference type="EMBL" id="JAKOAV010000001">
    <property type="protein sequence ID" value="MDF9406889.1"/>
    <property type="molecule type" value="Genomic_DNA"/>
</dbReference>
<dbReference type="RefSeq" id="WP_277442031.1">
    <property type="nucleotide sequence ID" value="NZ_JAKOAV010000001.1"/>
</dbReference>
<reference evidence="2" key="1">
    <citation type="submission" date="2022-02" db="EMBL/GenBank/DDBJ databases">
        <authorList>
            <person name="Leng L."/>
        </authorList>
    </citation>
    <scope>NUCLEOTIDE SEQUENCE</scope>
    <source>
        <strain evidence="2">JI</strain>
    </source>
</reference>
<dbReference type="Gene3D" id="3.40.50.300">
    <property type="entry name" value="P-loop containing nucleotide triphosphate hydrolases"/>
    <property type="match status" value="1"/>
</dbReference>